<dbReference type="PANTHER" id="PTHR37984:SF15">
    <property type="entry name" value="INTEGRASE CATALYTIC DOMAIN-CONTAINING PROTEIN"/>
    <property type="match status" value="1"/>
</dbReference>
<dbReference type="InterPro" id="IPR012337">
    <property type="entry name" value="RNaseH-like_sf"/>
</dbReference>
<accession>A0A1X7TH70</accession>
<dbReference type="OrthoDB" id="8187670at2759"/>
<dbReference type="Pfam" id="PF17921">
    <property type="entry name" value="Integrase_H2C2"/>
    <property type="match status" value="1"/>
</dbReference>
<feature type="domain" description="Integrase zinc-binding" evidence="1">
    <location>
        <begin position="39"/>
        <end position="96"/>
    </location>
</feature>
<dbReference type="Gene3D" id="1.10.340.70">
    <property type="match status" value="1"/>
</dbReference>
<dbReference type="EnsemblMetazoa" id="Aqu2.1.14049_001">
    <property type="protein sequence ID" value="Aqu2.1.14049_001"/>
    <property type="gene ID" value="Aqu2.1.14049"/>
</dbReference>
<dbReference type="InParanoid" id="A0A1X7TH70"/>
<dbReference type="InterPro" id="IPR036397">
    <property type="entry name" value="RNaseH_sf"/>
</dbReference>
<dbReference type="SUPFAM" id="SSF53098">
    <property type="entry name" value="Ribonuclease H-like"/>
    <property type="match status" value="1"/>
</dbReference>
<dbReference type="InterPro" id="IPR050951">
    <property type="entry name" value="Retrovirus_Pol_polyprotein"/>
</dbReference>
<dbReference type="FunFam" id="1.10.340.70:FF:000001">
    <property type="entry name" value="Retrovirus-related Pol polyprotein from transposon gypsy-like Protein"/>
    <property type="match status" value="1"/>
</dbReference>
<dbReference type="InterPro" id="IPR041588">
    <property type="entry name" value="Integrase_H2C2"/>
</dbReference>
<dbReference type="AlphaFoldDB" id="A0A1X7TH70"/>
<organism evidence="2">
    <name type="scientific">Amphimedon queenslandica</name>
    <name type="common">Sponge</name>
    <dbReference type="NCBI Taxonomy" id="400682"/>
    <lineage>
        <taxon>Eukaryota</taxon>
        <taxon>Metazoa</taxon>
        <taxon>Porifera</taxon>
        <taxon>Demospongiae</taxon>
        <taxon>Heteroscleromorpha</taxon>
        <taxon>Haplosclerida</taxon>
        <taxon>Niphatidae</taxon>
        <taxon>Amphimedon</taxon>
    </lineage>
</organism>
<reference evidence="2" key="1">
    <citation type="submission" date="2017-05" db="UniProtKB">
        <authorList>
            <consortium name="EnsemblMetazoa"/>
        </authorList>
    </citation>
    <scope>IDENTIFICATION</scope>
</reference>
<sequence>MQDAVTGHVLRAMEQNIKPSIDELANPDSNDTWKQLVLPSSLQSEVLKQIHAGSVGGHLGQSKTLQKLRDQFYWPGHYNDVMMWCASCPSCSTRKSPSPKAKAPLKPILIGHPMQLVAADLLGLFHAARMATHILAATNYFTKWCEAYALPNMEAVTVAKALTNKN</sequence>
<dbReference type="PANTHER" id="PTHR37984">
    <property type="entry name" value="PROTEIN CBG26694"/>
    <property type="match status" value="1"/>
</dbReference>
<evidence type="ECO:0000259" key="1">
    <source>
        <dbReference type="Pfam" id="PF17921"/>
    </source>
</evidence>
<name>A0A1X7TH70_AMPQE</name>
<evidence type="ECO:0000313" key="2">
    <source>
        <dbReference type="EnsemblMetazoa" id="Aqu2.1.14049_001"/>
    </source>
</evidence>
<protein>
    <recommendedName>
        <fullName evidence="1">Integrase zinc-binding domain-containing protein</fullName>
    </recommendedName>
</protein>
<dbReference type="GO" id="GO:0003676">
    <property type="term" value="F:nucleic acid binding"/>
    <property type="evidence" value="ECO:0007669"/>
    <property type="project" value="InterPro"/>
</dbReference>
<dbReference type="Gene3D" id="3.30.420.10">
    <property type="entry name" value="Ribonuclease H-like superfamily/Ribonuclease H"/>
    <property type="match status" value="1"/>
</dbReference>
<proteinExistence type="predicted"/>